<evidence type="ECO:0000259" key="12">
    <source>
        <dbReference type="Pfam" id="PF02581"/>
    </source>
</evidence>
<dbReference type="Pfam" id="PF02581">
    <property type="entry name" value="TMP-TENI"/>
    <property type="match status" value="1"/>
</dbReference>
<comment type="catalytic activity">
    <reaction evidence="7 9 10">
        <text>2-(2-carboxy-4-methylthiazol-5-yl)ethyl phosphate + 4-amino-2-methyl-5-(diphosphooxymethyl)pyrimidine + 2 H(+) = thiamine phosphate + CO2 + diphosphate</text>
        <dbReference type="Rhea" id="RHEA:47848"/>
        <dbReference type="ChEBI" id="CHEBI:15378"/>
        <dbReference type="ChEBI" id="CHEBI:16526"/>
        <dbReference type="ChEBI" id="CHEBI:33019"/>
        <dbReference type="ChEBI" id="CHEBI:37575"/>
        <dbReference type="ChEBI" id="CHEBI:57841"/>
        <dbReference type="ChEBI" id="CHEBI:62890"/>
        <dbReference type="EC" id="2.5.1.3"/>
    </reaction>
</comment>
<reference evidence="13 14" key="1">
    <citation type="submission" date="2020-11" db="EMBL/GenBank/DDBJ databases">
        <authorList>
            <person name="Sun Q."/>
        </authorList>
    </citation>
    <scope>NUCLEOTIDE SEQUENCE [LARGE SCALE GENOMIC DNA]</scope>
    <source>
        <strain evidence="13 14">P8398</strain>
    </source>
</reference>
<evidence type="ECO:0000256" key="7">
    <source>
        <dbReference type="ARBA" id="ARBA00047851"/>
    </source>
</evidence>
<feature type="binding site" evidence="9">
    <location>
        <position position="104"/>
    </location>
    <ligand>
        <name>4-amino-2-methyl-5-(diphosphooxymethyl)pyrimidine</name>
        <dbReference type="ChEBI" id="CHEBI:57841"/>
    </ligand>
</feature>
<protein>
    <recommendedName>
        <fullName evidence="9">Thiamine-phosphate synthase</fullName>
        <shortName evidence="9">TP synthase</shortName>
        <shortName evidence="9">TPS</shortName>
        <ecNumber evidence="9">2.5.1.3</ecNumber>
    </recommendedName>
    <alternativeName>
        <fullName evidence="9">Thiamine-phosphate pyrophosphorylase</fullName>
        <shortName evidence="9">TMP pyrophosphorylase</shortName>
        <shortName evidence="9">TMP-PPase</shortName>
    </alternativeName>
</protein>
<keyword evidence="4 9" id="KW-0460">Magnesium</keyword>
<evidence type="ECO:0000313" key="14">
    <source>
        <dbReference type="Proteomes" id="UP000662888"/>
    </source>
</evidence>
<comment type="catalytic activity">
    <reaction evidence="6 9 10">
        <text>4-methyl-5-(2-phosphooxyethyl)-thiazole + 4-amino-2-methyl-5-(diphosphooxymethyl)pyrimidine + H(+) = thiamine phosphate + diphosphate</text>
        <dbReference type="Rhea" id="RHEA:22328"/>
        <dbReference type="ChEBI" id="CHEBI:15378"/>
        <dbReference type="ChEBI" id="CHEBI:33019"/>
        <dbReference type="ChEBI" id="CHEBI:37575"/>
        <dbReference type="ChEBI" id="CHEBI:57841"/>
        <dbReference type="ChEBI" id="CHEBI:58296"/>
        <dbReference type="EC" id="2.5.1.3"/>
    </reaction>
</comment>
<keyword evidence="2 9" id="KW-0808">Transferase</keyword>
<dbReference type="InterPro" id="IPR034291">
    <property type="entry name" value="TMP_synthase"/>
</dbReference>
<evidence type="ECO:0000256" key="3">
    <source>
        <dbReference type="ARBA" id="ARBA00022723"/>
    </source>
</evidence>
<feature type="binding site" evidence="9">
    <location>
        <begin position="33"/>
        <end position="37"/>
    </location>
    <ligand>
        <name>4-amino-2-methyl-5-(diphosphooxymethyl)pyrimidine</name>
        <dbReference type="ChEBI" id="CHEBI:57841"/>
    </ligand>
</feature>
<feature type="binding site" evidence="9">
    <location>
        <position position="134"/>
    </location>
    <ligand>
        <name>4-amino-2-methyl-5-(diphosphooxymethyl)pyrimidine</name>
        <dbReference type="ChEBI" id="CHEBI:57841"/>
    </ligand>
</feature>
<evidence type="ECO:0000256" key="5">
    <source>
        <dbReference type="ARBA" id="ARBA00022977"/>
    </source>
</evidence>
<dbReference type="PANTHER" id="PTHR20857:SF15">
    <property type="entry name" value="THIAMINE-PHOSPHATE SYNTHASE"/>
    <property type="match status" value="1"/>
</dbReference>
<dbReference type="CDD" id="cd00564">
    <property type="entry name" value="TMP_TenI"/>
    <property type="match status" value="1"/>
</dbReference>
<evidence type="ECO:0000313" key="13">
    <source>
        <dbReference type="EMBL" id="QPI52373.1"/>
    </source>
</evidence>
<dbReference type="EC" id="2.5.1.3" evidence="9"/>
<dbReference type="RefSeq" id="WP_206091832.1">
    <property type="nucleotide sequence ID" value="NZ_CP065053.1"/>
</dbReference>
<comment type="pathway">
    <text evidence="1 9 11">Cofactor biosynthesis; thiamine diphosphate biosynthesis; thiamine phosphate from 4-amino-2-methyl-5-diphosphomethylpyrimidine and 4-methyl-5-(2-phosphoethyl)-thiazole: step 1/1.</text>
</comment>
<dbReference type="PANTHER" id="PTHR20857">
    <property type="entry name" value="THIAMINE-PHOSPHATE PYROPHOSPHORYLASE"/>
    <property type="match status" value="1"/>
</dbReference>
<feature type="binding site" evidence="9">
    <location>
        <position position="85"/>
    </location>
    <ligand>
        <name>Mg(2+)</name>
        <dbReference type="ChEBI" id="CHEBI:18420"/>
    </ligand>
</feature>
<keyword evidence="14" id="KW-1185">Reference proteome</keyword>
<evidence type="ECO:0000256" key="1">
    <source>
        <dbReference type="ARBA" id="ARBA00005165"/>
    </source>
</evidence>
<comment type="similarity">
    <text evidence="9 10">Belongs to the thiamine-phosphate synthase family.</text>
</comment>
<feature type="binding site" evidence="9">
    <location>
        <begin position="181"/>
        <end position="182"/>
    </location>
    <ligand>
        <name>2-[(2R,5Z)-2-carboxy-4-methylthiazol-5(2H)-ylidene]ethyl phosphate</name>
        <dbReference type="ChEBI" id="CHEBI:62899"/>
    </ligand>
</feature>
<sequence>MRGLYLVTPNWDDTERLLDCTRAALDGGVALVQYRHKDARADLRRRQGAALLALCRRYGRPLVINDHLDLCLTLGADGVHVGGTDISVAQVRAALGPGKIVGASCYGDLELARAAERDGATYAAFGGFYPSPVKRYSFVTAPDLLLEARRQIALPLVVIGGMTPDNAVPLVERGADMVAAITSVYASADPTCAARRFDALFGAQRKTSANVTGAV</sequence>
<feature type="binding site" evidence="9">
    <location>
        <position position="161"/>
    </location>
    <ligand>
        <name>2-[(2R,5Z)-2-carboxy-4-methylthiazol-5(2H)-ylidene]ethyl phosphate</name>
        <dbReference type="ChEBI" id="CHEBI:62899"/>
    </ligand>
</feature>
<feature type="binding site" evidence="9">
    <location>
        <position position="65"/>
    </location>
    <ligand>
        <name>4-amino-2-methyl-5-(diphosphooxymethyl)pyrimidine</name>
        <dbReference type="ChEBI" id="CHEBI:57841"/>
    </ligand>
</feature>
<comment type="caution">
    <text evidence="9">Lacks conserved residue(s) required for the propagation of feature annotation.</text>
</comment>
<evidence type="ECO:0000256" key="9">
    <source>
        <dbReference type="HAMAP-Rule" id="MF_00097"/>
    </source>
</evidence>
<proteinExistence type="inferred from homology"/>
<name>A0AA48WHG4_9BURK</name>
<evidence type="ECO:0000256" key="4">
    <source>
        <dbReference type="ARBA" id="ARBA00022842"/>
    </source>
</evidence>
<dbReference type="InterPro" id="IPR036206">
    <property type="entry name" value="ThiamineP_synth_sf"/>
</dbReference>
<dbReference type="HAMAP" id="MF_00097">
    <property type="entry name" value="TMP_synthase"/>
    <property type="match status" value="1"/>
</dbReference>
<dbReference type="EMBL" id="CP065053">
    <property type="protein sequence ID" value="QPI52373.1"/>
    <property type="molecule type" value="Genomic_DNA"/>
</dbReference>
<accession>A0AA48WHG4</accession>
<evidence type="ECO:0000256" key="6">
    <source>
        <dbReference type="ARBA" id="ARBA00047334"/>
    </source>
</evidence>
<dbReference type="InterPro" id="IPR013785">
    <property type="entry name" value="Aldolase_TIM"/>
</dbReference>
<dbReference type="InterPro" id="IPR022998">
    <property type="entry name" value="ThiamineP_synth_TenI"/>
</dbReference>
<keyword evidence="3 9" id="KW-0479">Metal-binding</keyword>
<dbReference type="Proteomes" id="UP000662888">
    <property type="component" value="Chromosome"/>
</dbReference>
<dbReference type="NCBIfam" id="TIGR00693">
    <property type="entry name" value="thiE"/>
    <property type="match status" value="1"/>
</dbReference>
<evidence type="ECO:0000256" key="10">
    <source>
        <dbReference type="RuleBase" id="RU003826"/>
    </source>
</evidence>
<dbReference type="SUPFAM" id="SSF51391">
    <property type="entry name" value="Thiamin phosphate synthase"/>
    <property type="match status" value="1"/>
</dbReference>
<organism evidence="13 14">
    <name type="scientific">Massilia antarctica</name>
    <dbReference type="NCBI Taxonomy" id="2765360"/>
    <lineage>
        <taxon>Bacteria</taxon>
        <taxon>Pseudomonadati</taxon>
        <taxon>Pseudomonadota</taxon>
        <taxon>Betaproteobacteria</taxon>
        <taxon>Burkholderiales</taxon>
        <taxon>Oxalobacteraceae</taxon>
        <taxon>Telluria group</taxon>
        <taxon>Massilia</taxon>
    </lineage>
</organism>
<comment type="function">
    <text evidence="9">Condenses 4-methyl-5-(beta-hydroxyethyl)thiazole monophosphate (THZ-P) and 2-methyl-4-amino-5-hydroxymethyl pyrimidine pyrophosphate (HMP-PP) to form thiamine monophosphate (TMP).</text>
</comment>
<evidence type="ECO:0000256" key="8">
    <source>
        <dbReference type="ARBA" id="ARBA00047883"/>
    </source>
</evidence>
<dbReference type="Gene3D" id="3.20.20.70">
    <property type="entry name" value="Aldolase class I"/>
    <property type="match status" value="1"/>
</dbReference>
<comment type="catalytic activity">
    <reaction evidence="8 9 10">
        <text>2-[(2R,5Z)-2-carboxy-4-methylthiazol-5(2H)-ylidene]ethyl phosphate + 4-amino-2-methyl-5-(diphosphooxymethyl)pyrimidine + 2 H(+) = thiamine phosphate + CO2 + diphosphate</text>
        <dbReference type="Rhea" id="RHEA:47844"/>
        <dbReference type="ChEBI" id="CHEBI:15378"/>
        <dbReference type="ChEBI" id="CHEBI:16526"/>
        <dbReference type="ChEBI" id="CHEBI:33019"/>
        <dbReference type="ChEBI" id="CHEBI:37575"/>
        <dbReference type="ChEBI" id="CHEBI:57841"/>
        <dbReference type="ChEBI" id="CHEBI:62899"/>
        <dbReference type="EC" id="2.5.1.3"/>
    </reaction>
</comment>
<feature type="domain" description="Thiamine phosphate synthase/TenI" evidence="12">
    <location>
        <begin position="4"/>
        <end position="183"/>
    </location>
</feature>
<keyword evidence="5 9" id="KW-0784">Thiamine biosynthesis</keyword>
<comment type="cofactor">
    <cofactor evidence="9">
        <name>Mg(2+)</name>
        <dbReference type="ChEBI" id="CHEBI:18420"/>
    </cofactor>
    <text evidence="9">Binds 1 Mg(2+) ion per subunit.</text>
</comment>
<gene>
    <name evidence="9" type="primary">thiE</name>
    <name evidence="13" type="ORF">IV454_13330</name>
</gene>
<dbReference type="GO" id="GO:0004789">
    <property type="term" value="F:thiamine-phosphate diphosphorylase activity"/>
    <property type="evidence" value="ECO:0007669"/>
    <property type="project" value="UniProtKB-EC"/>
</dbReference>
<evidence type="ECO:0000256" key="11">
    <source>
        <dbReference type="RuleBase" id="RU004253"/>
    </source>
</evidence>
<evidence type="ECO:0000256" key="2">
    <source>
        <dbReference type="ARBA" id="ARBA00022679"/>
    </source>
</evidence>
<feature type="binding site" evidence="9">
    <location>
        <position position="66"/>
    </location>
    <ligand>
        <name>Mg(2+)</name>
        <dbReference type="ChEBI" id="CHEBI:18420"/>
    </ligand>
</feature>